<evidence type="ECO:0000313" key="5">
    <source>
        <dbReference type="Proteomes" id="UP000190951"/>
    </source>
</evidence>
<reference evidence="4 5" key="1">
    <citation type="submission" date="2022-04" db="EMBL/GenBank/DDBJ databases">
        <title>Genome sequence of C. roseum typestrain.</title>
        <authorList>
            <person name="Poehlein A."/>
            <person name="Schoch T."/>
            <person name="Duerre P."/>
            <person name="Daniel R."/>
        </authorList>
    </citation>
    <scope>NUCLEOTIDE SEQUENCE [LARGE SCALE GENOMIC DNA]</scope>
    <source>
        <strain evidence="4 5">DSM 7320</strain>
    </source>
</reference>
<keyword evidence="5" id="KW-1185">Reference proteome</keyword>
<dbReference type="Gene3D" id="3.30.830.10">
    <property type="entry name" value="Metalloenzyme, LuxS/M16 peptidase-like"/>
    <property type="match status" value="2"/>
</dbReference>
<feature type="domain" description="Peptidase M16 C-terminal" evidence="3">
    <location>
        <begin position="163"/>
        <end position="323"/>
    </location>
</feature>
<dbReference type="SUPFAM" id="SSF63411">
    <property type="entry name" value="LuxS/MPP-like metallohydrolase"/>
    <property type="match status" value="2"/>
</dbReference>
<dbReference type="GO" id="GO:0046872">
    <property type="term" value="F:metal ion binding"/>
    <property type="evidence" value="ECO:0007669"/>
    <property type="project" value="InterPro"/>
</dbReference>
<dbReference type="KEGG" id="crw:CROST_026220"/>
<dbReference type="InterPro" id="IPR050361">
    <property type="entry name" value="MPP/UQCRC_Complex"/>
</dbReference>
<proteinExistence type="inferred from homology"/>
<comment type="similarity">
    <text evidence="1">Belongs to the peptidase M16 family.</text>
</comment>
<dbReference type="InterPro" id="IPR011765">
    <property type="entry name" value="Pept_M16_N"/>
</dbReference>
<dbReference type="InterPro" id="IPR007863">
    <property type="entry name" value="Peptidase_M16_C"/>
</dbReference>
<evidence type="ECO:0000259" key="3">
    <source>
        <dbReference type="Pfam" id="PF05193"/>
    </source>
</evidence>
<evidence type="ECO:0000256" key="1">
    <source>
        <dbReference type="ARBA" id="ARBA00007261"/>
    </source>
</evidence>
<dbReference type="STRING" id="84029.CROST_09290"/>
<dbReference type="GO" id="GO:0008233">
    <property type="term" value="F:peptidase activity"/>
    <property type="evidence" value="ECO:0007669"/>
    <property type="project" value="UniProtKB-KW"/>
</dbReference>
<dbReference type="PANTHER" id="PTHR11851:SF49">
    <property type="entry name" value="MITOCHONDRIAL-PROCESSING PEPTIDASE SUBUNIT ALPHA"/>
    <property type="match status" value="1"/>
</dbReference>
<evidence type="ECO:0000313" key="4">
    <source>
        <dbReference type="EMBL" id="URZ11905.1"/>
    </source>
</evidence>
<keyword evidence="4" id="KW-0645">Protease</keyword>
<sequence length="406" mass="47049">MKKLYAENGIKIIYEYRESNVTSFCIAFRAGASCEKKGQYGLAHTVEHCIFKGTKRRSEVHINKEFDEIFGFNNAMTNFPYVIYYGTTLSEDFEKGFELYSDILVNPTFPEEGFEEEKNVICEELKEWKDDKQQFCEDELLKNSFSNIRLKECIIGNEENIKSFTLKDIKDFYERYYTANNCAISVVTSLKEDKVINIISKYMNLKNDKNFHLVNYEYENNISGTFTSEMDIKGSVIQYLAPIHKLSNTEIKALRAFNVIFGEGTSSMLYDKIRTKYGLAYDVYSKINNDGGIKLFYIGLGTASYNLDKSIKFVNEVIGEAMNLKGVFSKNRLLKIEKSMEIKRLLKLERSIQLAKELSTYEIMFGRPEDVYDEVKDIQLLSEDYIIEVVKKVLSRPSIQIVKPKN</sequence>
<protein>
    <submittedName>
        <fullName evidence="4">Zinc protease</fullName>
        <ecNumber evidence="4">3.4.24.-</ecNumber>
    </submittedName>
</protein>
<accession>A0A1S8LFV7</accession>
<dbReference type="EC" id="3.4.24.-" evidence="4"/>
<evidence type="ECO:0000259" key="2">
    <source>
        <dbReference type="Pfam" id="PF00675"/>
    </source>
</evidence>
<organism evidence="4 5">
    <name type="scientific">Clostridium felsineum</name>
    <dbReference type="NCBI Taxonomy" id="36839"/>
    <lineage>
        <taxon>Bacteria</taxon>
        <taxon>Bacillati</taxon>
        <taxon>Bacillota</taxon>
        <taxon>Clostridia</taxon>
        <taxon>Eubacteriales</taxon>
        <taxon>Clostridiaceae</taxon>
        <taxon>Clostridium</taxon>
    </lineage>
</organism>
<feature type="domain" description="Peptidase M16 N-terminal" evidence="2">
    <location>
        <begin position="14"/>
        <end position="155"/>
    </location>
</feature>
<keyword evidence="4" id="KW-0378">Hydrolase</keyword>
<dbReference type="InterPro" id="IPR011249">
    <property type="entry name" value="Metalloenz_LuxS/M16"/>
</dbReference>
<dbReference type="Pfam" id="PF05193">
    <property type="entry name" value="Peptidase_M16_C"/>
    <property type="match status" value="1"/>
</dbReference>
<dbReference type="PANTHER" id="PTHR11851">
    <property type="entry name" value="METALLOPROTEASE"/>
    <property type="match status" value="1"/>
</dbReference>
<dbReference type="Proteomes" id="UP000190951">
    <property type="component" value="Chromosome"/>
</dbReference>
<gene>
    <name evidence="4" type="ORF">CROST_026220</name>
</gene>
<dbReference type="AlphaFoldDB" id="A0A1S8LFV7"/>
<dbReference type="GO" id="GO:0006508">
    <property type="term" value="P:proteolysis"/>
    <property type="evidence" value="ECO:0007669"/>
    <property type="project" value="UniProtKB-KW"/>
</dbReference>
<dbReference type="EMBL" id="CP096983">
    <property type="protein sequence ID" value="URZ11905.1"/>
    <property type="molecule type" value="Genomic_DNA"/>
</dbReference>
<name>A0A1S8LFV7_9CLOT</name>
<dbReference type="RefSeq" id="WP_077835193.1">
    <property type="nucleotide sequence ID" value="NZ_CP096983.1"/>
</dbReference>
<dbReference type="Pfam" id="PF00675">
    <property type="entry name" value="Peptidase_M16"/>
    <property type="match status" value="1"/>
</dbReference>